<organism evidence="1 2">
    <name type="scientific">Dokdonella immobilis</name>
    <dbReference type="NCBI Taxonomy" id="578942"/>
    <lineage>
        <taxon>Bacteria</taxon>
        <taxon>Pseudomonadati</taxon>
        <taxon>Pseudomonadota</taxon>
        <taxon>Gammaproteobacteria</taxon>
        <taxon>Lysobacterales</taxon>
        <taxon>Rhodanobacteraceae</taxon>
        <taxon>Dokdonella</taxon>
    </lineage>
</organism>
<dbReference type="Proteomes" id="UP000198575">
    <property type="component" value="Unassembled WGS sequence"/>
</dbReference>
<protein>
    <submittedName>
        <fullName evidence="1">Uncharacterized protein</fullName>
    </submittedName>
</protein>
<dbReference type="EMBL" id="FOVF01000010">
    <property type="protein sequence ID" value="SFN25957.1"/>
    <property type="molecule type" value="Genomic_DNA"/>
</dbReference>
<evidence type="ECO:0000313" key="1">
    <source>
        <dbReference type="EMBL" id="SFN25957.1"/>
    </source>
</evidence>
<evidence type="ECO:0000313" key="2">
    <source>
        <dbReference type="Proteomes" id="UP000198575"/>
    </source>
</evidence>
<proteinExistence type="predicted"/>
<name>A0A1I4XJF8_9GAMM</name>
<sequence length="171" mass="17547">MHSAELPCMIGSGSSWPGPFSRLQIYRRSGIVTPAHAHHPSSRTILGGRTSLDVMHTLSRLAHGARRGVGAPNRCHLALLMVLGSAVAAAETPAPAKQVAEGTPGYQIVSAVVAGGGISRAQNACFELAATAGQPVVGTSANSTFTLVAGFWGAAVQGDTLFRSSFEACQP</sequence>
<keyword evidence="2" id="KW-1185">Reference proteome</keyword>
<dbReference type="AlphaFoldDB" id="A0A1I4XJF8"/>
<dbReference type="STRING" id="578942.SAMN05216289_11064"/>
<accession>A0A1I4XJF8</accession>
<reference evidence="1 2" key="1">
    <citation type="submission" date="2016-10" db="EMBL/GenBank/DDBJ databases">
        <authorList>
            <person name="de Groot N.N."/>
        </authorList>
    </citation>
    <scope>NUCLEOTIDE SEQUENCE [LARGE SCALE GENOMIC DNA]</scope>
    <source>
        <strain evidence="1 2">CGMCC 1.7659</strain>
    </source>
</reference>
<gene>
    <name evidence="1" type="ORF">SAMN05216289_11064</name>
</gene>